<gene>
    <name evidence="6" type="ORF">ASZ90_014769</name>
</gene>
<organism evidence="6">
    <name type="scientific">hydrocarbon metagenome</name>
    <dbReference type="NCBI Taxonomy" id="938273"/>
    <lineage>
        <taxon>unclassified sequences</taxon>
        <taxon>metagenomes</taxon>
        <taxon>ecological metagenomes</taxon>
    </lineage>
</organism>
<evidence type="ECO:0000259" key="5">
    <source>
        <dbReference type="PROSITE" id="PS50893"/>
    </source>
</evidence>
<dbReference type="SMART" id="SM00382">
    <property type="entry name" value="AAA"/>
    <property type="match status" value="1"/>
</dbReference>
<evidence type="ECO:0000313" key="6">
    <source>
        <dbReference type="EMBL" id="KUG15565.1"/>
    </source>
</evidence>
<dbReference type="CDD" id="cd03230">
    <property type="entry name" value="ABC_DR_subfamily_A"/>
    <property type="match status" value="1"/>
</dbReference>
<evidence type="ECO:0000256" key="2">
    <source>
        <dbReference type="ARBA" id="ARBA00022448"/>
    </source>
</evidence>
<sequence>MTVIAAEGLSKSFQGKTVLDRISFAVEEGEVFGFLGPNGAGKTTTIRLLLGLLDPTAGTARVLGESLAENTGIRRRIGVLLENNGVSDRLSAYENLHFSAQIYSVENPRERICEILSFVGLGERMYDPVGVYSSGMKRKLGLARATLHDPDILFLDEPTAGLDPEAQRMVRELILDLSRDEGRTIFLCSHNLDEVERICTRVSILAGGRIRACDTVGNLRQEKNQRKYLITPAKPGQAGRAYDLILEIPGSIGCIRRNGAVEITLPEGGNPSAILVHLIRNGIHIDELKRMTQSLEDIYLRTVSEEGEGV</sequence>
<dbReference type="InterPro" id="IPR027417">
    <property type="entry name" value="P-loop_NTPase"/>
</dbReference>
<keyword evidence="3" id="KW-0547">Nucleotide-binding</keyword>
<proteinExistence type="inferred from homology"/>
<dbReference type="InterPro" id="IPR003593">
    <property type="entry name" value="AAA+_ATPase"/>
</dbReference>
<dbReference type="PROSITE" id="PS50893">
    <property type="entry name" value="ABC_TRANSPORTER_2"/>
    <property type="match status" value="1"/>
</dbReference>
<evidence type="ECO:0000256" key="3">
    <source>
        <dbReference type="ARBA" id="ARBA00022741"/>
    </source>
</evidence>
<protein>
    <submittedName>
        <fullName evidence="6">Abc transporter, atp-binding protein</fullName>
    </submittedName>
</protein>
<comment type="similarity">
    <text evidence="1">Belongs to the ABC transporter superfamily.</text>
</comment>
<dbReference type="InterPro" id="IPR017871">
    <property type="entry name" value="ABC_transporter-like_CS"/>
</dbReference>
<dbReference type="GO" id="GO:0016887">
    <property type="term" value="F:ATP hydrolysis activity"/>
    <property type="evidence" value="ECO:0007669"/>
    <property type="project" value="InterPro"/>
</dbReference>
<dbReference type="GO" id="GO:0005524">
    <property type="term" value="F:ATP binding"/>
    <property type="evidence" value="ECO:0007669"/>
    <property type="project" value="UniProtKB-KW"/>
</dbReference>
<accession>A0A0W8F436</accession>
<keyword evidence="2" id="KW-0813">Transport</keyword>
<dbReference type="SUPFAM" id="SSF52540">
    <property type="entry name" value="P-loop containing nucleoside triphosphate hydrolases"/>
    <property type="match status" value="1"/>
</dbReference>
<evidence type="ECO:0000256" key="4">
    <source>
        <dbReference type="ARBA" id="ARBA00022840"/>
    </source>
</evidence>
<dbReference type="Pfam" id="PF00005">
    <property type="entry name" value="ABC_tran"/>
    <property type="match status" value="1"/>
</dbReference>
<dbReference type="AlphaFoldDB" id="A0A0W8F436"/>
<name>A0A0W8F436_9ZZZZ</name>
<reference evidence="6" key="1">
    <citation type="journal article" date="2015" name="Proc. Natl. Acad. Sci. U.S.A.">
        <title>Networks of energetic and metabolic interactions define dynamics in microbial communities.</title>
        <authorList>
            <person name="Embree M."/>
            <person name="Liu J.K."/>
            <person name="Al-Bassam M.M."/>
            <person name="Zengler K."/>
        </authorList>
    </citation>
    <scope>NUCLEOTIDE SEQUENCE</scope>
</reference>
<dbReference type="EMBL" id="LNQE01001549">
    <property type="protein sequence ID" value="KUG15565.1"/>
    <property type="molecule type" value="Genomic_DNA"/>
</dbReference>
<feature type="domain" description="ABC transporter" evidence="5">
    <location>
        <begin position="4"/>
        <end position="232"/>
    </location>
</feature>
<dbReference type="Gene3D" id="3.40.50.300">
    <property type="entry name" value="P-loop containing nucleotide triphosphate hydrolases"/>
    <property type="match status" value="1"/>
</dbReference>
<dbReference type="PROSITE" id="PS00211">
    <property type="entry name" value="ABC_TRANSPORTER_1"/>
    <property type="match status" value="1"/>
</dbReference>
<dbReference type="PANTHER" id="PTHR43335">
    <property type="entry name" value="ABC TRANSPORTER, ATP-BINDING PROTEIN"/>
    <property type="match status" value="1"/>
</dbReference>
<keyword evidence="4 6" id="KW-0067">ATP-binding</keyword>
<evidence type="ECO:0000256" key="1">
    <source>
        <dbReference type="ARBA" id="ARBA00005417"/>
    </source>
</evidence>
<comment type="caution">
    <text evidence="6">The sequence shown here is derived from an EMBL/GenBank/DDBJ whole genome shotgun (WGS) entry which is preliminary data.</text>
</comment>
<dbReference type="InterPro" id="IPR003439">
    <property type="entry name" value="ABC_transporter-like_ATP-bd"/>
</dbReference>